<dbReference type="SUPFAM" id="SSF103481">
    <property type="entry name" value="Multidrug resistance efflux transporter EmrE"/>
    <property type="match status" value="2"/>
</dbReference>
<feature type="transmembrane region" description="Helical" evidence="6">
    <location>
        <begin position="123"/>
        <end position="143"/>
    </location>
</feature>
<protein>
    <submittedName>
        <fullName evidence="8">DMT family transporter</fullName>
    </submittedName>
</protein>
<dbReference type="InterPro" id="IPR037185">
    <property type="entry name" value="EmrE-like"/>
</dbReference>
<dbReference type="AlphaFoldDB" id="A0A4Q2U0A3"/>
<gene>
    <name evidence="8" type="ORF">D3273_21825</name>
</gene>
<evidence type="ECO:0000256" key="2">
    <source>
        <dbReference type="ARBA" id="ARBA00007362"/>
    </source>
</evidence>
<keyword evidence="3 6" id="KW-0812">Transmembrane</keyword>
<comment type="subcellular location">
    <subcellularLocation>
        <location evidence="1">Membrane</location>
        <topology evidence="1">Multi-pass membrane protein</topology>
    </subcellularLocation>
</comment>
<comment type="similarity">
    <text evidence="2">Belongs to the EamA transporter family.</text>
</comment>
<feature type="transmembrane region" description="Helical" evidence="6">
    <location>
        <begin position="90"/>
        <end position="111"/>
    </location>
</feature>
<dbReference type="RefSeq" id="WP_129229012.1">
    <property type="nucleotide sequence ID" value="NZ_QYBB01000038.1"/>
</dbReference>
<feature type="transmembrane region" description="Helical" evidence="6">
    <location>
        <begin position="211"/>
        <end position="235"/>
    </location>
</feature>
<evidence type="ECO:0000259" key="7">
    <source>
        <dbReference type="Pfam" id="PF00892"/>
    </source>
</evidence>
<dbReference type="EMBL" id="QYBB01000038">
    <property type="protein sequence ID" value="RYC29839.1"/>
    <property type="molecule type" value="Genomic_DNA"/>
</dbReference>
<feature type="domain" description="EamA" evidence="7">
    <location>
        <begin position="149"/>
        <end position="284"/>
    </location>
</feature>
<feature type="transmembrane region" description="Helical" evidence="6">
    <location>
        <begin position="64"/>
        <end position="84"/>
    </location>
</feature>
<keyword evidence="5 6" id="KW-0472">Membrane</keyword>
<sequence length="305" mass="31079">MNAVLFAATVLIWGTTWIAIAMEVGPVPILVSVFYRFAVAALILFAVLLAAGRLKVPPRRDQPFVVAQALCLFCCNFICFYAAAGLVPSGLVSVIFSLSTVFNAVAARAFFGSPITGRTVGAAALGVAGLAMLFGPDLAVGLAGGTVEGMGLAVLGTLFFSLGNMASRRNSAAGISPATANAWGMAYGSAALLALIGLTGTPLVAPPDARYLGALLYLAAVGSVLGFTAYLSLVARIGSSKAAYATVLFPVVALALSTAFEGYRWHWTGIAGLALTLAGNVVIFTGSPRRARPAAVPAVAAPPPR</sequence>
<feature type="transmembrane region" description="Helical" evidence="6">
    <location>
        <begin position="186"/>
        <end position="205"/>
    </location>
</feature>
<dbReference type="PANTHER" id="PTHR32322">
    <property type="entry name" value="INNER MEMBRANE TRANSPORTER"/>
    <property type="match status" value="1"/>
</dbReference>
<proteinExistence type="inferred from homology"/>
<dbReference type="InterPro" id="IPR000620">
    <property type="entry name" value="EamA_dom"/>
</dbReference>
<evidence type="ECO:0000256" key="5">
    <source>
        <dbReference type="ARBA" id="ARBA00023136"/>
    </source>
</evidence>
<feature type="transmembrane region" description="Helical" evidence="6">
    <location>
        <begin position="149"/>
        <end position="166"/>
    </location>
</feature>
<reference evidence="8 9" key="2">
    <citation type="submission" date="2019-02" db="EMBL/GenBank/DDBJ databases">
        <title>'Lichenibacterium ramalinii' gen. nov. sp. nov., 'Lichenibacterium minor' gen. nov. sp. nov.</title>
        <authorList>
            <person name="Pankratov T."/>
        </authorList>
    </citation>
    <scope>NUCLEOTIDE SEQUENCE [LARGE SCALE GENOMIC DNA]</scope>
    <source>
        <strain evidence="8 9">RmlP026</strain>
    </source>
</reference>
<evidence type="ECO:0000256" key="4">
    <source>
        <dbReference type="ARBA" id="ARBA00022989"/>
    </source>
</evidence>
<feature type="domain" description="EamA" evidence="7">
    <location>
        <begin position="4"/>
        <end position="134"/>
    </location>
</feature>
<evidence type="ECO:0000256" key="3">
    <source>
        <dbReference type="ARBA" id="ARBA00022692"/>
    </source>
</evidence>
<feature type="transmembrane region" description="Helical" evidence="6">
    <location>
        <begin position="31"/>
        <end position="52"/>
    </location>
</feature>
<evidence type="ECO:0000313" key="9">
    <source>
        <dbReference type="Proteomes" id="UP000290759"/>
    </source>
</evidence>
<comment type="caution">
    <text evidence="8">The sequence shown here is derived from an EMBL/GenBank/DDBJ whole genome shotgun (WGS) entry which is preliminary data.</text>
</comment>
<dbReference type="Pfam" id="PF00892">
    <property type="entry name" value="EamA"/>
    <property type="match status" value="2"/>
</dbReference>
<evidence type="ECO:0000313" key="8">
    <source>
        <dbReference type="EMBL" id="RYC29839.1"/>
    </source>
</evidence>
<reference evidence="8 9" key="1">
    <citation type="submission" date="2018-12" db="EMBL/GenBank/DDBJ databases">
        <authorList>
            <person name="Grouzdev D.S."/>
            <person name="Krutkina M.S."/>
        </authorList>
    </citation>
    <scope>NUCLEOTIDE SEQUENCE [LARGE SCALE GENOMIC DNA]</scope>
    <source>
        <strain evidence="8 9">RmlP026</strain>
    </source>
</reference>
<organism evidence="8 9">
    <name type="scientific">Lichenibacterium minor</name>
    <dbReference type="NCBI Taxonomy" id="2316528"/>
    <lineage>
        <taxon>Bacteria</taxon>
        <taxon>Pseudomonadati</taxon>
        <taxon>Pseudomonadota</taxon>
        <taxon>Alphaproteobacteria</taxon>
        <taxon>Hyphomicrobiales</taxon>
        <taxon>Lichenihabitantaceae</taxon>
        <taxon>Lichenibacterium</taxon>
    </lineage>
</organism>
<name>A0A4Q2U0A3_9HYPH</name>
<dbReference type="OrthoDB" id="2352272at2"/>
<evidence type="ECO:0000256" key="6">
    <source>
        <dbReference type="SAM" id="Phobius"/>
    </source>
</evidence>
<accession>A0A4Q2U0A3</accession>
<dbReference type="Proteomes" id="UP000290759">
    <property type="component" value="Unassembled WGS sequence"/>
</dbReference>
<dbReference type="PANTHER" id="PTHR32322:SF2">
    <property type="entry name" value="EAMA DOMAIN-CONTAINING PROTEIN"/>
    <property type="match status" value="1"/>
</dbReference>
<keyword evidence="4 6" id="KW-1133">Transmembrane helix</keyword>
<dbReference type="InterPro" id="IPR050638">
    <property type="entry name" value="AA-Vitamin_Transporters"/>
</dbReference>
<keyword evidence="9" id="KW-1185">Reference proteome</keyword>
<feature type="transmembrane region" description="Helical" evidence="6">
    <location>
        <begin position="266"/>
        <end position="284"/>
    </location>
</feature>
<feature type="transmembrane region" description="Helical" evidence="6">
    <location>
        <begin position="242"/>
        <end position="260"/>
    </location>
</feature>
<dbReference type="GO" id="GO:0016020">
    <property type="term" value="C:membrane"/>
    <property type="evidence" value="ECO:0007669"/>
    <property type="project" value="UniProtKB-SubCell"/>
</dbReference>
<evidence type="ECO:0000256" key="1">
    <source>
        <dbReference type="ARBA" id="ARBA00004141"/>
    </source>
</evidence>